<evidence type="ECO:0000256" key="1">
    <source>
        <dbReference type="ARBA" id="ARBA00022603"/>
    </source>
</evidence>
<dbReference type="SUPFAM" id="SSF53335">
    <property type="entry name" value="S-adenosyl-L-methionine-dependent methyltransferases"/>
    <property type="match status" value="1"/>
</dbReference>
<evidence type="ECO:0000259" key="6">
    <source>
        <dbReference type="PROSITE" id="PS50926"/>
    </source>
</evidence>
<feature type="domain" description="TRAM" evidence="6">
    <location>
        <begin position="51"/>
        <end position="111"/>
    </location>
</feature>
<evidence type="ECO:0000256" key="4">
    <source>
        <dbReference type="PROSITE-ProRule" id="PRU01024"/>
    </source>
</evidence>
<evidence type="ECO:0000256" key="5">
    <source>
        <dbReference type="PROSITE-ProRule" id="PRU10015"/>
    </source>
</evidence>
<protein>
    <submittedName>
        <fullName evidence="7">23S rRNA (Uracil1939-C5)-methyltransferase</fullName>
    </submittedName>
</protein>
<evidence type="ECO:0000313" key="7">
    <source>
        <dbReference type="EMBL" id="SKB62551.1"/>
    </source>
</evidence>
<dbReference type="PANTHER" id="PTHR11061:SF30">
    <property type="entry name" value="TRNA (URACIL(54)-C(5))-METHYLTRANSFERASE"/>
    <property type="match status" value="1"/>
</dbReference>
<dbReference type="InterPro" id="IPR029063">
    <property type="entry name" value="SAM-dependent_MTases_sf"/>
</dbReference>
<dbReference type="GO" id="GO:0070041">
    <property type="term" value="F:rRNA (uridine-C5-)-methyltransferase activity"/>
    <property type="evidence" value="ECO:0007669"/>
    <property type="project" value="TreeGrafter"/>
</dbReference>
<dbReference type="InterPro" id="IPR002792">
    <property type="entry name" value="TRAM_dom"/>
</dbReference>
<dbReference type="FunFam" id="3.40.50.150:FF:000009">
    <property type="entry name" value="23S rRNA (Uracil(1939)-C(5))-methyltransferase RlmD"/>
    <property type="match status" value="1"/>
</dbReference>
<evidence type="ECO:0000256" key="2">
    <source>
        <dbReference type="ARBA" id="ARBA00022679"/>
    </source>
</evidence>
<gene>
    <name evidence="7" type="ORF">SAMN05661099_1840</name>
</gene>
<feature type="active site" evidence="5">
    <location>
        <position position="474"/>
    </location>
</feature>
<sequence length="523" mass="59588">MLIPNLTNYFLPTSYFLLPTSYFLLPTSYILTHTSYPLAQIISLILPLMKKVPADKKFLQNIEVIDIAEEGKGVGKSDDLVIFIDKAVPGDLVDVELVRRKKKFFEGRIQNLVRPSEHRTDPFCQHFGVCGGCKWQTLTYESQLKFKQKSVGDALQRLAKVDISGMETILGSKASRYYRNKLEYTFSDKRWLTDGDMRSEETMEMNALGYHIPGRFDKILDIEHCHLQADPSNDIRNQVREYALANEISFYNLRNHEGALRNLIIRTSSIGELMVIVVFAYPSDEQVTGMMEFLKNAFPAITSLLYIINQKKNDTIFDQEINVYNGRDHIFENMDGLKFKIGPKSFYQTNSEQAFELYKITKDFAGFKGDELVYDLYTGAGTIANFVASDVRKVIGIEYVPTAIEDAKINSEINNIGNTSFYAGDMKDILNAEFISEHGKPDVVITDPPRAGMHQDVVNRLLEMEAEKIVYVSCNAATQARDIALLKEKYEVTKIRPVDMFPHTQHVENVVLLQLSKNQLLQS</sequence>
<dbReference type="Gene3D" id="2.40.50.1070">
    <property type="match status" value="1"/>
</dbReference>
<name>A0A1T5CTA3_9SPHI</name>
<dbReference type="PROSITE" id="PS51687">
    <property type="entry name" value="SAM_MT_RNA_M5U"/>
    <property type="match status" value="1"/>
</dbReference>
<keyword evidence="3 4" id="KW-0949">S-adenosyl-L-methionine</keyword>
<feature type="binding site" evidence="4">
    <location>
        <position position="377"/>
    </location>
    <ligand>
        <name>S-adenosyl-L-methionine</name>
        <dbReference type="ChEBI" id="CHEBI:59789"/>
    </ligand>
</feature>
<dbReference type="Gene3D" id="2.40.50.140">
    <property type="entry name" value="Nucleic acid-binding proteins"/>
    <property type="match status" value="1"/>
</dbReference>
<proteinExistence type="inferred from homology"/>
<dbReference type="PANTHER" id="PTHR11061">
    <property type="entry name" value="RNA M5U METHYLTRANSFERASE"/>
    <property type="match status" value="1"/>
</dbReference>
<dbReference type="Pfam" id="PF05958">
    <property type="entry name" value="tRNA_U5-meth_tr"/>
    <property type="match status" value="1"/>
</dbReference>
<reference evidence="8" key="1">
    <citation type="submission" date="2017-02" db="EMBL/GenBank/DDBJ databases">
        <authorList>
            <person name="Varghese N."/>
            <person name="Submissions S."/>
        </authorList>
    </citation>
    <scope>NUCLEOTIDE SEQUENCE [LARGE SCALE GENOMIC DNA]</scope>
    <source>
        <strain evidence="8">DSM 22385</strain>
    </source>
</reference>
<dbReference type="Gene3D" id="3.40.50.150">
    <property type="entry name" value="Vaccinia Virus protein VP39"/>
    <property type="match status" value="1"/>
</dbReference>
<feature type="binding site" evidence="4">
    <location>
        <position position="447"/>
    </location>
    <ligand>
        <name>S-adenosyl-L-methionine</name>
        <dbReference type="ChEBI" id="CHEBI:59789"/>
    </ligand>
</feature>
<accession>A0A1T5CTA3</accession>
<feature type="binding site" evidence="4">
    <location>
        <position position="398"/>
    </location>
    <ligand>
        <name>S-adenosyl-L-methionine</name>
        <dbReference type="ChEBI" id="CHEBI:59789"/>
    </ligand>
</feature>
<organism evidence="7 8">
    <name type="scientific">Daejeonella lutea</name>
    <dbReference type="NCBI Taxonomy" id="572036"/>
    <lineage>
        <taxon>Bacteria</taxon>
        <taxon>Pseudomonadati</taxon>
        <taxon>Bacteroidota</taxon>
        <taxon>Sphingobacteriia</taxon>
        <taxon>Sphingobacteriales</taxon>
        <taxon>Sphingobacteriaceae</taxon>
        <taxon>Daejeonella</taxon>
    </lineage>
</organism>
<dbReference type="PROSITE" id="PS01231">
    <property type="entry name" value="TRMA_2"/>
    <property type="match status" value="1"/>
</dbReference>
<dbReference type="SUPFAM" id="SSF50249">
    <property type="entry name" value="Nucleic acid-binding proteins"/>
    <property type="match status" value="1"/>
</dbReference>
<dbReference type="PROSITE" id="PS01230">
    <property type="entry name" value="TRMA_1"/>
    <property type="match status" value="1"/>
</dbReference>
<feature type="active site" description="Nucleophile" evidence="4">
    <location>
        <position position="474"/>
    </location>
</feature>
<dbReference type="InterPro" id="IPR010280">
    <property type="entry name" value="U5_MeTrfase_fam"/>
</dbReference>
<dbReference type="GO" id="GO:0070475">
    <property type="term" value="P:rRNA base methylation"/>
    <property type="evidence" value="ECO:0007669"/>
    <property type="project" value="TreeGrafter"/>
</dbReference>
<dbReference type="Proteomes" id="UP000189981">
    <property type="component" value="Unassembled WGS sequence"/>
</dbReference>
<keyword evidence="2 4" id="KW-0808">Transferase</keyword>
<dbReference type="AlphaFoldDB" id="A0A1T5CTA3"/>
<keyword evidence="8" id="KW-1185">Reference proteome</keyword>
<dbReference type="InterPro" id="IPR012340">
    <property type="entry name" value="NA-bd_OB-fold"/>
</dbReference>
<dbReference type="EMBL" id="FUYR01000002">
    <property type="protein sequence ID" value="SKB62551.1"/>
    <property type="molecule type" value="Genomic_DNA"/>
</dbReference>
<evidence type="ECO:0000313" key="8">
    <source>
        <dbReference type="Proteomes" id="UP000189981"/>
    </source>
</evidence>
<dbReference type="InterPro" id="IPR030391">
    <property type="entry name" value="MeTrfase_TrmA_CS"/>
</dbReference>
<evidence type="ECO:0000256" key="3">
    <source>
        <dbReference type="ARBA" id="ARBA00022691"/>
    </source>
</evidence>
<dbReference type="PROSITE" id="PS50926">
    <property type="entry name" value="TRAM"/>
    <property type="match status" value="1"/>
</dbReference>
<comment type="similarity">
    <text evidence="4">Belongs to the class I-like SAM-binding methyltransferase superfamily. RNA M5U methyltransferase family.</text>
</comment>
<keyword evidence="1 4" id="KW-0489">Methyltransferase</keyword>
<dbReference type="STRING" id="572036.SAMN05661099_1840"/>
<feature type="binding site" evidence="4">
    <location>
        <position position="348"/>
    </location>
    <ligand>
        <name>S-adenosyl-L-methionine</name>
        <dbReference type="ChEBI" id="CHEBI:59789"/>
    </ligand>
</feature>
<dbReference type="CDD" id="cd02440">
    <property type="entry name" value="AdoMet_MTases"/>
    <property type="match status" value="1"/>
</dbReference>
<dbReference type="NCBIfam" id="TIGR00479">
    <property type="entry name" value="rumA"/>
    <property type="match status" value="1"/>
</dbReference>
<dbReference type="InterPro" id="IPR030390">
    <property type="entry name" value="MeTrfase_TrmA_AS"/>
</dbReference>